<dbReference type="Pfam" id="PF00628">
    <property type="entry name" value="PHD"/>
    <property type="match status" value="1"/>
</dbReference>
<dbReference type="SMART" id="SM00249">
    <property type="entry name" value="PHD"/>
    <property type="match status" value="2"/>
</dbReference>
<dbReference type="HOGENOM" id="CLU_412202_0_0_1"/>
<comment type="caution">
    <text evidence="7">The sequence shown here is derived from an EMBL/GenBank/DDBJ whole genome shotgun (WGS) entry which is preliminary data.</text>
</comment>
<dbReference type="OrthoDB" id="418595at2759"/>
<dbReference type="STRING" id="1003232.J9D4C5"/>
<evidence type="ECO:0000313" key="8">
    <source>
        <dbReference type="Proteomes" id="UP000003163"/>
    </source>
</evidence>
<evidence type="ECO:0000259" key="6">
    <source>
        <dbReference type="PROSITE" id="PS50081"/>
    </source>
</evidence>
<reference evidence="8" key="2">
    <citation type="submission" date="2015-07" db="EMBL/GenBank/DDBJ databases">
        <title>Contrasting host-pathogen interactions and genome evolution in two generalist and specialist microsporidian pathogens of mosquitoes.</title>
        <authorList>
            <consortium name="The Broad Institute Genomics Platform"/>
            <consortium name="The Broad Institute Genome Sequencing Center for Infectious Disease"/>
            <person name="Cuomo C.A."/>
            <person name="Sanscrainte N.D."/>
            <person name="Goldberg J.M."/>
            <person name="Heiman D."/>
            <person name="Young S."/>
            <person name="Zeng Q."/>
            <person name="Becnel J.J."/>
            <person name="Birren B.W."/>
        </authorList>
    </citation>
    <scope>NUCLEOTIDE SEQUENCE [LARGE SCALE GENOMIC DNA]</scope>
    <source>
        <strain evidence="8">USNM 41457</strain>
    </source>
</reference>
<dbReference type="PROSITE" id="PS50016">
    <property type="entry name" value="ZF_PHD_2"/>
    <property type="match status" value="1"/>
</dbReference>
<dbReference type="VEuPathDB" id="MicrosporidiaDB:EDEG_03173"/>
<dbReference type="InterPro" id="IPR019787">
    <property type="entry name" value="Znf_PHD-finger"/>
</dbReference>
<dbReference type="PROSITE" id="PS50081">
    <property type="entry name" value="ZF_DAG_PE_2"/>
    <property type="match status" value="1"/>
</dbReference>
<sequence>MLLQLDDVYTCLFCEFCEAPTIYGGVRCGICQKHSHKECLNRHNHHCITCKMCEEKRCLSTFENLIPKYEILKTLTEKCENNYFKSSNQSAADKLFEYQKIIREPSVIYKLLETRSCEYNDFIVKFKDMFKFSAIYSVSTQYLDGRCIFINLVTDKIAFTFYNGIIYYLKRCLICEKGFHTKNSERRICNCCFVCHECGKSCKISLNNNKIENIDLKSKDFAEKKEKNSFDIKDISQKFFLYKNELSNSNLDSKKDLKVQEISTYNNENVLFHPLNNDQNCFNNKKQSSDIRENGENICVMDNNKKNDEVIDIIREDIKNNMEIDDLSYFTDTSKGYGIFSIFVIDNKLPKKKNFLYCTECYDTYVIKDYICPICMKKYTDDDMIECEQCYRWIHYKCDNIKTSNIPQNYWCKSCKFFECIWVNEDIEKYKGNVPKCYYCDRNFNKKITQIIPLIKISEKPTVFAHTICAMSNLLTNLHGYGWLLKRKMSQICSHPKCKQKGAALSCILCEGVFYHFDCAFQNAKALFRGNFVFPFCYEHYAEYTDEPKTKYLNLFWMNFVNANFYLSWKISTKNVDKKDHSKTSAFLILNRISDSEKSISENQLKLKGNSKNAILALVGKNNYKTKNSIYRVGNYAFHPDGSFAYIYNNSNNEPFEIKFTGKSFY</sequence>
<dbReference type="InterPro" id="IPR013083">
    <property type="entry name" value="Znf_RING/FYVE/PHD"/>
</dbReference>
<feature type="domain" description="PHD-type" evidence="5">
    <location>
        <begin position="369"/>
        <end position="418"/>
    </location>
</feature>
<evidence type="ECO:0000313" key="7">
    <source>
        <dbReference type="EMBL" id="EJW02404.1"/>
    </source>
</evidence>
<evidence type="ECO:0000256" key="1">
    <source>
        <dbReference type="ARBA" id="ARBA00022723"/>
    </source>
</evidence>
<feature type="domain" description="Phorbol-ester/DAG-type" evidence="6">
    <location>
        <begin position="1"/>
        <end position="47"/>
    </location>
</feature>
<keyword evidence="2 4" id="KW-0863">Zinc-finger</keyword>
<dbReference type="Gene3D" id="3.30.40.10">
    <property type="entry name" value="Zinc/RING finger domain, C3HC4 (zinc finger)"/>
    <property type="match status" value="1"/>
</dbReference>
<dbReference type="InterPro" id="IPR002219">
    <property type="entry name" value="PKC_DAG/PE"/>
</dbReference>
<gene>
    <name evidence="7" type="ORF">EDEG_03173</name>
</gene>
<protein>
    <recommendedName>
        <fullName evidence="9">PHD-type domain-containing protein</fullName>
    </recommendedName>
</protein>
<dbReference type="InParanoid" id="J9D4C5"/>
<dbReference type="EMBL" id="AFBI03000073">
    <property type="protein sequence ID" value="EJW02404.1"/>
    <property type="molecule type" value="Genomic_DNA"/>
</dbReference>
<dbReference type="GO" id="GO:0008270">
    <property type="term" value="F:zinc ion binding"/>
    <property type="evidence" value="ECO:0007669"/>
    <property type="project" value="UniProtKB-KW"/>
</dbReference>
<keyword evidence="3" id="KW-0862">Zinc</keyword>
<dbReference type="InterPro" id="IPR001965">
    <property type="entry name" value="Znf_PHD"/>
</dbReference>
<evidence type="ECO:0000256" key="4">
    <source>
        <dbReference type="PROSITE-ProRule" id="PRU00146"/>
    </source>
</evidence>
<dbReference type="SUPFAM" id="SSF57903">
    <property type="entry name" value="FYVE/PHD zinc finger"/>
    <property type="match status" value="1"/>
</dbReference>
<dbReference type="InterPro" id="IPR011011">
    <property type="entry name" value="Znf_FYVE_PHD"/>
</dbReference>
<dbReference type="Proteomes" id="UP000003163">
    <property type="component" value="Unassembled WGS sequence"/>
</dbReference>
<keyword evidence="1" id="KW-0479">Metal-binding</keyword>
<evidence type="ECO:0000259" key="5">
    <source>
        <dbReference type="PROSITE" id="PS50016"/>
    </source>
</evidence>
<evidence type="ECO:0000256" key="2">
    <source>
        <dbReference type="ARBA" id="ARBA00022771"/>
    </source>
</evidence>
<dbReference type="AlphaFoldDB" id="J9D4C5"/>
<evidence type="ECO:0000256" key="3">
    <source>
        <dbReference type="ARBA" id="ARBA00022833"/>
    </source>
</evidence>
<organism evidence="7 8">
    <name type="scientific">Edhazardia aedis (strain USNM 41457)</name>
    <name type="common">Microsporidian parasite</name>
    <dbReference type="NCBI Taxonomy" id="1003232"/>
    <lineage>
        <taxon>Eukaryota</taxon>
        <taxon>Fungi</taxon>
        <taxon>Fungi incertae sedis</taxon>
        <taxon>Microsporidia</taxon>
        <taxon>Edhazardia</taxon>
    </lineage>
</organism>
<accession>J9D4C5</accession>
<reference evidence="7 8" key="1">
    <citation type="submission" date="2011-08" db="EMBL/GenBank/DDBJ databases">
        <authorList>
            <person name="Liu Z.J."/>
            <person name="Shi F.L."/>
            <person name="Lu J.Q."/>
            <person name="Li M."/>
            <person name="Wang Z.L."/>
        </authorList>
    </citation>
    <scope>NUCLEOTIDE SEQUENCE [LARGE SCALE GENOMIC DNA]</scope>
    <source>
        <strain evidence="7 8">USNM 41457</strain>
    </source>
</reference>
<name>J9D4C5_EDHAE</name>
<proteinExistence type="predicted"/>
<keyword evidence="8" id="KW-1185">Reference proteome</keyword>
<evidence type="ECO:0008006" key="9">
    <source>
        <dbReference type="Google" id="ProtNLM"/>
    </source>
</evidence>